<dbReference type="SUPFAM" id="SSF101967">
    <property type="entry name" value="Adhesin YadA, collagen-binding domain"/>
    <property type="match status" value="1"/>
</dbReference>
<dbReference type="AlphaFoldDB" id="A0AAJ5VS14"/>
<dbReference type="Gene3D" id="2.150.10.10">
    <property type="entry name" value="Serralysin-like metalloprotease, C-terminal"/>
    <property type="match status" value="1"/>
</dbReference>
<proteinExistence type="predicted"/>
<dbReference type="InterPro" id="IPR011049">
    <property type="entry name" value="Serralysin-like_metalloprot_C"/>
</dbReference>
<dbReference type="EMBL" id="CP119312">
    <property type="protein sequence ID" value="WEK03070.1"/>
    <property type="molecule type" value="Genomic_DNA"/>
</dbReference>
<dbReference type="Pfam" id="PF21300">
    <property type="entry name" value="LbR_Ice_bind"/>
    <property type="match status" value="1"/>
</dbReference>
<protein>
    <recommendedName>
        <fullName evidence="3">Peptidase S74 domain-containing protein</fullName>
    </recommendedName>
</protein>
<dbReference type="Proteomes" id="UP001217476">
    <property type="component" value="Chromosome"/>
</dbReference>
<gene>
    <name evidence="1" type="ORF">P0Y65_12740</name>
</gene>
<evidence type="ECO:0000313" key="2">
    <source>
        <dbReference type="Proteomes" id="UP001217476"/>
    </source>
</evidence>
<reference evidence="1" key="1">
    <citation type="submission" date="2023-03" db="EMBL/GenBank/DDBJ databases">
        <title>Andean soil-derived lignocellulolytic bacterial consortium as a source of novel taxa and putative plastic-active enzymes.</title>
        <authorList>
            <person name="Diaz-Garcia L."/>
            <person name="Chuvochina M."/>
            <person name="Feuerriegel G."/>
            <person name="Bunk B."/>
            <person name="Sproer C."/>
            <person name="Streit W.R."/>
            <person name="Rodriguez L.M."/>
            <person name="Overmann J."/>
            <person name="Jimenez D.J."/>
        </authorList>
    </citation>
    <scope>NUCLEOTIDE SEQUENCE</scope>
    <source>
        <strain evidence="1">MAG 4196</strain>
    </source>
</reference>
<evidence type="ECO:0000313" key="1">
    <source>
        <dbReference type="EMBL" id="WEK03070.1"/>
    </source>
</evidence>
<name>A0AAJ5VS14_9HYPH</name>
<sequence>MAIGATSKQSKISQIFSTLSQVQQSPLTSSVAQGQKQAASTLTAVRGTAVSNALTHLNDALSSAKFQAQVGGAMDFEPINETYKSWRKQDVFQDRSKTVKDPIYETREKFRTEDVFEDRAIFEDVPVYEMQDVYETRDITETRDVYEKRPVYEDRDVYETRNTYGTRDVYETRPTYEDRDVYETRNTYGTRDVYETRPTYENRDIYETRNTYGTRDVYETRPAFRTEDVREAVINGGKDISAYIGNGNNGVFSGSSFHVDVAGKARATVTYTQNGVSVTQGGVTTNFNKSANETFAQALVHGVNSIDGLDATMVGGKLHLKGAENSAVTLSMGTRGLGDYLGGPGPLGALGLVEGTTQPAKTGTREVPNGTQQVKVGTEQYVTGTEQVKVGTERVQTGTEQVKTGEEQYVTGTEQVKTGTERIQTGTEQVKTGEEQYVTGTEQVKTGTERVQTGEEDVLIGSEEVVVGSEQVVVGQQQVQVGTEQRQTGTESVLVGTRQVADGTEQVIAGYKDRLVTEKVRTGQKDVSTEKTRLVGFRRVQEKPDDDPRMTLDTQRAIRDGLLLLQNAVGPREFSKGVANPYAKVGDAINIDRLLKADSKKDIATALMTVPAMLAQIKKSTQAYQQATTKTT</sequence>
<dbReference type="InterPro" id="IPR048518">
    <property type="entry name" value="IBP_b_roll"/>
</dbReference>
<accession>A0AAJ5VS14</accession>
<organism evidence="1 2">
    <name type="scientific">Candidatus Devosia phytovorans</name>
    <dbReference type="NCBI Taxonomy" id="3121372"/>
    <lineage>
        <taxon>Bacteria</taxon>
        <taxon>Pseudomonadati</taxon>
        <taxon>Pseudomonadota</taxon>
        <taxon>Alphaproteobacteria</taxon>
        <taxon>Hyphomicrobiales</taxon>
        <taxon>Devosiaceae</taxon>
        <taxon>Devosia</taxon>
    </lineage>
</organism>
<evidence type="ECO:0008006" key="3">
    <source>
        <dbReference type="Google" id="ProtNLM"/>
    </source>
</evidence>